<proteinExistence type="predicted"/>
<evidence type="ECO:0000313" key="1">
    <source>
        <dbReference type="EMBL" id="OWL98272.1"/>
    </source>
</evidence>
<name>A0A246BSV8_9DEIO</name>
<comment type="caution">
    <text evidence="1">The sequence shown here is derived from an EMBL/GenBank/DDBJ whole genome shotgun (WGS) entry which is preliminary data.</text>
</comment>
<dbReference type="Proteomes" id="UP000197208">
    <property type="component" value="Unassembled WGS sequence"/>
</dbReference>
<reference evidence="1 2" key="1">
    <citation type="submission" date="2017-05" db="EMBL/GenBank/DDBJ databases">
        <title>De novo genome assembly of Deniococcus indicus strain DR1.</title>
        <authorList>
            <person name="Chauhan D."/>
            <person name="Yennamalli R.M."/>
            <person name="Priyadarshini R."/>
        </authorList>
    </citation>
    <scope>NUCLEOTIDE SEQUENCE [LARGE SCALE GENOMIC DNA]</scope>
    <source>
        <strain evidence="1 2">DR1</strain>
    </source>
</reference>
<accession>A0A246BSV8</accession>
<dbReference type="EMBL" id="NHMK01000008">
    <property type="protein sequence ID" value="OWL98272.1"/>
    <property type="molecule type" value="Genomic_DNA"/>
</dbReference>
<gene>
    <name evidence="1" type="ORF">CBQ26_02175</name>
</gene>
<dbReference type="OrthoDB" id="69880at2"/>
<dbReference type="AlphaFoldDB" id="A0A246BSV8"/>
<evidence type="ECO:0000313" key="2">
    <source>
        <dbReference type="Proteomes" id="UP000197208"/>
    </source>
</evidence>
<sequence>MTDPLSGAGTTGDPAPLGIAFTLGGVDELTFTRILRDLLRDPTFRRPLQVQAQEPRPGAAARLTLVFQPADQALAVAATQRLKTLLLRHGVQVDDVIVPGPA</sequence>
<protein>
    <submittedName>
        <fullName evidence="1">Uncharacterized protein</fullName>
    </submittedName>
</protein>
<keyword evidence="2" id="KW-1185">Reference proteome</keyword>
<organism evidence="1 2">
    <name type="scientific">Deinococcus indicus</name>
    <dbReference type="NCBI Taxonomy" id="223556"/>
    <lineage>
        <taxon>Bacteria</taxon>
        <taxon>Thermotogati</taxon>
        <taxon>Deinococcota</taxon>
        <taxon>Deinococci</taxon>
        <taxon>Deinococcales</taxon>
        <taxon>Deinococcaceae</taxon>
        <taxon>Deinococcus</taxon>
    </lineage>
</organism>
<dbReference type="RefSeq" id="WP_088246969.1">
    <property type="nucleotide sequence ID" value="NZ_BNAM01000005.1"/>
</dbReference>